<dbReference type="STRING" id="4540.A0A3L6Q1J0"/>
<evidence type="ECO:0000313" key="3">
    <source>
        <dbReference type="Proteomes" id="UP000275267"/>
    </source>
</evidence>
<evidence type="ECO:0000313" key="2">
    <source>
        <dbReference type="EMBL" id="RLM69835.1"/>
    </source>
</evidence>
<reference evidence="3" key="1">
    <citation type="journal article" date="2019" name="Nat. Commun.">
        <title>The genome of broomcorn millet.</title>
        <authorList>
            <person name="Zou C."/>
            <person name="Miki D."/>
            <person name="Li D."/>
            <person name="Tang Q."/>
            <person name="Xiao L."/>
            <person name="Rajput S."/>
            <person name="Deng P."/>
            <person name="Jia W."/>
            <person name="Huang R."/>
            <person name="Zhang M."/>
            <person name="Sun Y."/>
            <person name="Hu J."/>
            <person name="Fu X."/>
            <person name="Schnable P.S."/>
            <person name="Li F."/>
            <person name="Zhang H."/>
            <person name="Feng B."/>
            <person name="Zhu X."/>
            <person name="Liu R."/>
            <person name="Schnable J.C."/>
            <person name="Zhu J.-K."/>
            <person name="Zhang H."/>
        </authorList>
    </citation>
    <scope>NUCLEOTIDE SEQUENCE [LARGE SCALE GENOMIC DNA]</scope>
</reference>
<evidence type="ECO:0000256" key="1">
    <source>
        <dbReference type="SAM" id="MobiDB-lite"/>
    </source>
</evidence>
<feature type="region of interest" description="Disordered" evidence="1">
    <location>
        <begin position="214"/>
        <end position="254"/>
    </location>
</feature>
<proteinExistence type="predicted"/>
<keyword evidence="3" id="KW-1185">Reference proteome</keyword>
<organism evidence="2 3">
    <name type="scientific">Panicum miliaceum</name>
    <name type="common">Proso millet</name>
    <name type="synonym">Broomcorn millet</name>
    <dbReference type="NCBI Taxonomy" id="4540"/>
    <lineage>
        <taxon>Eukaryota</taxon>
        <taxon>Viridiplantae</taxon>
        <taxon>Streptophyta</taxon>
        <taxon>Embryophyta</taxon>
        <taxon>Tracheophyta</taxon>
        <taxon>Spermatophyta</taxon>
        <taxon>Magnoliopsida</taxon>
        <taxon>Liliopsida</taxon>
        <taxon>Poales</taxon>
        <taxon>Poaceae</taxon>
        <taxon>PACMAD clade</taxon>
        <taxon>Panicoideae</taxon>
        <taxon>Panicodae</taxon>
        <taxon>Paniceae</taxon>
        <taxon>Panicinae</taxon>
        <taxon>Panicum</taxon>
        <taxon>Panicum sect. Panicum</taxon>
    </lineage>
</organism>
<gene>
    <name evidence="2" type="ORF">C2845_PM17G10370</name>
</gene>
<feature type="compositionally biased region" description="Basic residues" evidence="1">
    <location>
        <begin position="230"/>
        <end position="239"/>
    </location>
</feature>
<feature type="compositionally biased region" description="Basic and acidic residues" evidence="1">
    <location>
        <begin position="214"/>
        <end position="229"/>
    </location>
</feature>
<dbReference type="AlphaFoldDB" id="A0A3L6Q1J0"/>
<evidence type="ECO:0008006" key="4">
    <source>
        <dbReference type="Google" id="ProtNLM"/>
    </source>
</evidence>
<dbReference type="OrthoDB" id="682893at2759"/>
<comment type="caution">
    <text evidence="2">The sequence shown here is derived from an EMBL/GenBank/DDBJ whole genome shotgun (WGS) entry which is preliminary data.</text>
</comment>
<sequence>MVDYDVTQTIDVMDFSFIPIWIRVLKLPLDMMNKAIDEAIGGETGVFMAMNAKDDDTMVGPLLRIKKGEAQHFSKKLRCSITEKKRFDEGSGGHFGVTALFQAGGALEEVAGVVSRDLGGIKVGEEEEVTSPIKTKKPNELENAMSKRALFADRSLEKAPLSLLEGAGGVGALVDSTEVRLGAKEGVGVSAGEIGGHMNSALQAMHVDDASLVRGTEGEKEIGEKEKKGQKGGRYKKRPRQADLRGNASPISLTKKKRVLEEGMEGVKGKKQKVITLSYEVGLSDQPCEDQ</sequence>
<name>A0A3L6Q1J0_PANMI</name>
<dbReference type="Proteomes" id="UP000275267">
    <property type="component" value="Unassembled WGS sequence"/>
</dbReference>
<dbReference type="EMBL" id="PQIB02000014">
    <property type="protein sequence ID" value="RLM69835.1"/>
    <property type="molecule type" value="Genomic_DNA"/>
</dbReference>
<accession>A0A3L6Q1J0</accession>
<protein>
    <recommendedName>
        <fullName evidence="4">DUF4283 domain-containing protein</fullName>
    </recommendedName>
</protein>